<evidence type="ECO:0000256" key="5">
    <source>
        <dbReference type="ARBA" id="ARBA00022692"/>
    </source>
</evidence>
<evidence type="ECO:0000256" key="6">
    <source>
        <dbReference type="ARBA" id="ARBA00022989"/>
    </source>
</evidence>
<comment type="subcellular location">
    <subcellularLocation>
        <location evidence="1">Cell membrane</location>
        <topology evidence="1">Multi-pass membrane protein</topology>
    </subcellularLocation>
</comment>
<keyword evidence="2" id="KW-1003">Cell membrane</keyword>
<feature type="domain" description="Glycosyltransferase RgtA/B/C/D-like" evidence="10">
    <location>
        <begin position="87"/>
        <end position="228"/>
    </location>
</feature>
<name>Q9YFQ0_AERPE</name>
<keyword evidence="7 9" id="KW-0472">Membrane</keyword>
<keyword evidence="4" id="KW-0808">Transferase</keyword>
<proteinExistence type="predicted"/>
<dbReference type="Proteomes" id="UP000002518">
    <property type="component" value="Chromosome"/>
</dbReference>
<dbReference type="eggNOG" id="arCOG00561">
    <property type="taxonomic scope" value="Archaea"/>
</dbReference>
<evidence type="ECO:0000256" key="1">
    <source>
        <dbReference type="ARBA" id="ARBA00004651"/>
    </source>
</evidence>
<evidence type="ECO:0000256" key="8">
    <source>
        <dbReference type="SAM" id="MobiDB-lite"/>
    </source>
</evidence>
<feature type="transmembrane region" description="Helical" evidence="9">
    <location>
        <begin position="186"/>
        <end position="211"/>
    </location>
</feature>
<evidence type="ECO:0000256" key="7">
    <source>
        <dbReference type="ARBA" id="ARBA00023136"/>
    </source>
</evidence>
<keyword evidence="12" id="KW-1185">Reference proteome</keyword>
<evidence type="ECO:0000256" key="2">
    <source>
        <dbReference type="ARBA" id="ARBA00022475"/>
    </source>
</evidence>
<protein>
    <recommendedName>
        <fullName evidence="10">Glycosyltransferase RgtA/B/C/D-like domain-containing protein</fullName>
    </recommendedName>
</protein>
<dbReference type="EnsemblBacteria" id="BAA79111">
    <property type="protein sequence ID" value="BAA79111"/>
    <property type="gene ID" value="APE_0199.1"/>
</dbReference>
<dbReference type="PATRIC" id="fig|272557.25.peg.142"/>
<dbReference type="PIR" id="E72776">
    <property type="entry name" value="E72776"/>
</dbReference>
<dbReference type="Pfam" id="PF13231">
    <property type="entry name" value="PMT_2"/>
    <property type="match status" value="1"/>
</dbReference>
<dbReference type="GO" id="GO:0008610">
    <property type="term" value="P:lipid biosynthetic process"/>
    <property type="evidence" value="ECO:0007669"/>
    <property type="project" value="UniProtKB-ARBA"/>
</dbReference>
<dbReference type="GO" id="GO:0005886">
    <property type="term" value="C:plasma membrane"/>
    <property type="evidence" value="ECO:0007669"/>
    <property type="project" value="UniProtKB-SubCell"/>
</dbReference>
<accession>Q9YFQ0</accession>
<dbReference type="PANTHER" id="PTHR33908">
    <property type="entry name" value="MANNOSYLTRANSFERASE YKCB-RELATED"/>
    <property type="match status" value="1"/>
</dbReference>
<evidence type="ECO:0000313" key="11">
    <source>
        <dbReference type="EMBL" id="BAA79111.2"/>
    </source>
</evidence>
<dbReference type="GO" id="GO:0016763">
    <property type="term" value="F:pentosyltransferase activity"/>
    <property type="evidence" value="ECO:0007669"/>
    <property type="project" value="TreeGrafter"/>
</dbReference>
<dbReference type="GO" id="GO:0010041">
    <property type="term" value="P:response to iron(III) ion"/>
    <property type="evidence" value="ECO:0007669"/>
    <property type="project" value="TreeGrafter"/>
</dbReference>
<keyword evidence="6 9" id="KW-1133">Transmembrane helix</keyword>
<feature type="region of interest" description="Disordered" evidence="8">
    <location>
        <begin position="387"/>
        <end position="406"/>
    </location>
</feature>
<feature type="transmembrane region" description="Helical" evidence="9">
    <location>
        <begin position="160"/>
        <end position="180"/>
    </location>
</feature>
<feature type="transmembrane region" description="Helical" evidence="9">
    <location>
        <begin position="363"/>
        <end position="381"/>
    </location>
</feature>
<evidence type="ECO:0000256" key="4">
    <source>
        <dbReference type="ARBA" id="ARBA00022679"/>
    </source>
</evidence>
<evidence type="ECO:0000256" key="3">
    <source>
        <dbReference type="ARBA" id="ARBA00022676"/>
    </source>
</evidence>
<dbReference type="InterPro" id="IPR038731">
    <property type="entry name" value="RgtA/B/C-like"/>
</dbReference>
<evidence type="ECO:0000313" key="12">
    <source>
        <dbReference type="Proteomes" id="UP000002518"/>
    </source>
</evidence>
<feature type="transmembrane region" description="Helical" evidence="9">
    <location>
        <begin position="223"/>
        <end position="242"/>
    </location>
</feature>
<dbReference type="AlphaFoldDB" id="Q9YFQ0"/>
<organism evidence="11 12">
    <name type="scientific">Aeropyrum pernix (strain ATCC 700893 / DSM 11879 / JCM 9820 / NBRC 100138 / K1)</name>
    <dbReference type="NCBI Taxonomy" id="272557"/>
    <lineage>
        <taxon>Archaea</taxon>
        <taxon>Thermoproteota</taxon>
        <taxon>Thermoprotei</taxon>
        <taxon>Desulfurococcales</taxon>
        <taxon>Desulfurococcaceae</taxon>
        <taxon>Aeropyrum</taxon>
    </lineage>
</organism>
<feature type="transmembrane region" description="Helical" evidence="9">
    <location>
        <begin position="122"/>
        <end position="148"/>
    </location>
</feature>
<feature type="transmembrane region" description="Helical" evidence="9">
    <location>
        <begin position="333"/>
        <end position="351"/>
    </location>
</feature>
<reference evidence="11 12" key="1">
    <citation type="journal article" date="1999" name="DNA Res.">
        <title>Complete genome sequence of an aerobic hyper-thermophilic crenarchaeon, Aeropyrum pernix K1.</title>
        <authorList>
            <person name="Kawarabayasi Y."/>
            <person name="Hino Y."/>
            <person name="Horikawa H."/>
            <person name="Yamazaki S."/>
            <person name="Haikawa Y."/>
            <person name="Jin-no K."/>
            <person name="Takahashi M."/>
            <person name="Sekine M."/>
            <person name="Baba S."/>
            <person name="Ankai A."/>
            <person name="Kosugi H."/>
            <person name="Hosoyama A."/>
            <person name="Fukui S."/>
            <person name="Nagai Y."/>
            <person name="Nishijima K."/>
            <person name="Nakazawa H."/>
            <person name="Takamiya M."/>
            <person name="Masuda S."/>
            <person name="Funahashi T."/>
            <person name="Tanaka T."/>
            <person name="Kudoh Y."/>
            <person name="Yamazaki J."/>
            <person name="Kushida N."/>
            <person name="Oguchi A."/>
            <person name="Aoki K."/>
            <person name="Kubota K."/>
            <person name="Nakamura Y."/>
            <person name="Nomura N."/>
            <person name="Sako Y."/>
            <person name="Kikuchi H."/>
        </authorList>
    </citation>
    <scope>NUCLEOTIDE SEQUENCE [LARGE SCALE GENOMIC DNA]</scope>
    <source>
        <strain evidence="12">ATCC 700893 / DSM 11879 / JCM 9820 / NBRC 100138 / K1</strain>
    </source>
</reference>
<feature type="transmembrane region" description="Helical" evidence="9">
    <location>
        <begin position="12"/>
        <end position="33"/>
    </location>
</feature>
<dbReference type="KEGG" id="ape:APE_0199.1"/>
<evidence type="ECO:0000256" key="9">
    <source>
        <dbReference type="SAM" id="Phobius"/>
    </source>
</evidence>
<keyword evidence="5 9" id="KW-0812">Transmembrane</keyword>
<gene>
    <name evidence="11" type="ordered locus">APE_0199.1</name>
</gene>
<dbReference type="STRING" id="272557.APE_0199.1"/>
<evidence type="ECO:0000259" key="10">
    <source>
        <dbReference type="Pfam" id="PF13231"/>
    </source>
</evidence>
<keyword evidence="3" id="KW-0328">Glycosyltransferase</keyword>
<sequence>MRRLSYADPRPALWVVSLLIALAAGVYTGLSAYDTASFFDSVEPRYVSDEIYYVDTARRLLQNVFQVDIDYYSYSGKTSEDYYNAEHPPLGKYIIALSMLLCGDRPLCWRLPSVVEAGLIPVILWAGLALAYRGVLGPVAGAAAALAAASDPVLRVMGSVAMLDIHQAFFTALAIALAANRRFIPAISAAGLAASVKMSGGAIVLATATVAASWAQGSIWRRLAVFTAGLLIGGSVYIALYAPLVLHFGPMWVIEETINALKWHTTSRPPGPPASSVLGWIINSNPFYLSLEGRVMAAVTNTVVHATALGFAAIALLAELLERRGRPSWPGVAHVYMLFILILYTAVYLAGNRTLYSFYSVQLTPIAAAVIGEATAAMLTWRCRADKHAPSPSTEGYAPEASPKGE</sequence>
<dbReference type="PANTHER" id="PTHR33908:SF3">
    <property type="entry name" value="UNDECAPRENYL PHOSPHATE-ALPHA-4-AMINO-4-DEOXY-L-ARABINOSE ARABINOSYL TRANSFERASE"/>
    <property type="match status" value="1"/>
</dbReference>
<dbReference type="InterPro" id="IPR050297">
    <property type="entry name" value="LipidA_mod_glycosyltrf_83"/>
</dbReference>
<feature type="transmembrane region" description="Helical" evidence="9">
    <location>
        <begin position="295"/>
        <end position="321"/>
    </location>
</feature>
<dbReference type="EMBL" id="BA000002">
    <property type="protein sequence ID" value="BAA79111.2"/>
    <property type="molecule type" value="Genomic_DNA"/>
</dbReference>